<accession>A0ACC0X3C1</accession>
<protein>
    <submittedName>
        <fullName evidence="1">Uncharacterized protein</fullName>
    </submittedName>
</protein>
<comment type="caution">
    <text evidence="1">The sequence shown here is derived from an EMBL/GenBank/DDBJ whole genome shotgun (WGS) entry which is preliminary data.</text>
</comment>
<proteinExistence type="predicted"/>
<gene>
    <name evidence="1" type="ORF">Pint_30221</name>
</gene>
<name>A0ACC0X3C1_9ROSI</name>
<organism evidence="1 2">
    <name type="scientific">Pistacia integerrima</name>
    <dbReference type="NCBI Taxonomy" id="434235"/>
    <lineage>
        <taxon>Eukaryota</taxon>
        <taxon>Viridiplantae</taxon>
        <taxon>Streptophyta</taxon>
        <taxon>Embryophyta</taxon>
        <taxon>Tracheophyta</taxon>
        <taxon>Spermatophyta</taxon>
        <taxon>Magnoliopsida</taxon>
        <taxon>eudicotyledons</taxon>
        <taxon>Gunneridae</taxon>
        <taxon>Pentapetalae</taxon>
        <taxon>rosids</taxon>
        <taxon>malvids</taxon>
        <taxon>Sapindales</taxon>
        <taxon>Anacardiaceae</taxon>
        <taxon>Pistacia</taxon>
    </lineage>
</organism>
<evidence type="ECO:0000313" key="1">
    <source>
        <dbReference type="EMBL" id="KAJ0008359.1"/>
    </source>
</evidence>
<keyword evidence="2" id="KW-1185">Reference proteome</keyword>
<reference evidence="2" key="1">
    <citation type="journal article" date="2023" name="G3 (Bethesda)">
        <title>Genome assembly and association tests identify interacting loci associated with vigor, precocity, and sex in interspecific pistachio rootstocks.</title>
        <authorList>
            <person name="Palmer W."/>
            <person name="Jacygrad E."/>
            <person name="Sagayaradj S."/>
            <person name="Cavanaugh K."/>
            <person name="Han R."/>
            <person name="Bertier L."/>
            <person name="Beede B."/>
            <person name="Kafkas S."/>
            <person name="Golino D."/>
            <person name="Preece J."/>
            <person name="Michelmore R."/>
        </authorList>
    </citation>
    <scope>NUCLEOTIDE SEQUENCE [LARGE SCALE GENOMIC DNA]</scope>
</reference>
<evidence type="ECO:0000313" key="2">
    <source>
        <dbReference type="Proteomes" id="UP001163603"/>
    </source>
</evidence>
<dbReference type="Proteomes" id="UP001163603">
    <property type="component" value="Chromosome 15"/>
</dbReference>
<sequence length="83" mass="9189">MAMVGVKTNETAALNEANEGIMGTWNEVARESSEIIILDSDFSSLVTIFSCGKCAYDNIRKHIQLEIIIVIVGFANHYHNNCL</sequence>
<dbReference type="EMBL" id="CM047750">
    <property type="protein sequence ID" value="KAJ0008359.1"/>
    <property type="molecule type" value="Genomic_DNA"/>
</dbReference>